<reference evidence="3" key="1">
    <citation type="submission" date="2016-11" db="EMBL/GenBank/DDBJ databases">
        <authorList>
            <person name="Varghese N."/>
            <person name="Submissions S."/>
        </authorList>
    </citation>
    <scope>NUCLEOTIDE SEQUENCE [LARGE SCALE GENOMIC DNA]</scope>
    <source>
        <strain evidence="3">CGMCC 1.8995</strain>
    </source>
</reference>
<feature type="transmembrane region" description="Helical" evidence="1">
    <location>
        <begin position="16"/>
        <end position="37"/>
    </location>
</feature>
<keyword evidence="1" id="KW-0812">Transmembrane</keyword>
<dbReference type="Pfam" id="PF07963">
    <property type="entry name" value="N_methyl"/>
    <property type="match status" value="1"/>
</dbReference>
<dbReference type="EMBL" id="FQWD01000001">
    <property type="protein sequence ID" value="SHF77970.1"/>
    <property type="molecule type" value="Genomic_DNA"/>
</dbReference>
<dbReference type="InterPro" id="IPR012902">
    <property type="entry name" value="N_methyl_site"/>
</dbReference>
<keyword evidence="1" id="KW-1133">Transmembrane helix</keyword>
<dbReference type="Proteomes" id="UP000184520">
    <property type="component" value="Unassembled WGS sequence"/>
</dbReference>
<evidence type="ECO:0000256" key="1">
    <source>
        <dbReference type="SAM" id="Phobius"/>
    </source>
</evidence>
<evidence type="ECO:0000313" key="3">
    <source>
        <dbReference type="Proteomes" id="UP000184520"/>
    </source>
</evidence>
<proteinExistence type="predicted"/>
<dbReference type="Gene3D" id="3.30.700.10">
    <property type="entry name" value="Glycoprotein, Type 4 Pilin"/>
    <property type="match status" value="1"/>
</dbReference>
<dbReference type="PROSITE" id="PS00409">
    <property type="entry name" value="PROKAR_NTER_METHYL"/>
    <property type="match status" value="1"/>
</dbReference>
<gene>
    <name evidence="2" type="ORF">SAMN05216361_0376</name>
</gene>
<accession>A0A1M5EFM7</accession>
<dbReference type="AlphaFoldDB" id="A0A1M5EFM7"/>
<dbReference type="SUPFAM" id="SSF54523">
    <property type="entry name" value="Pili subunits"/>
    <property type="match status" value="1"/>
</dbReference>
<evidence type="ECO:0000313" key="2">
    <source>
        <dbReference type="EMBL" id="SHF77970.1"/>
    </source>
</evidence>
<protein>
    <submittedName>
        <fullName evidence="2">MSHA pilin protein MshC</fullName>
    </submittedName>
</protein>
<dbReference type="OrthoDB" id="5873580at2"/>
<keyword evidence="1" id="KW-0472">Membrane</keyword>
<dbReference type="STRING" id="634436.SAMN05216361_0376"/>
<dbReference type="InterPro" id="IPR045584">
    <property type="entry name" value="Pilin-like"/>
</dbReference>
<organism evidence="2 3">
    <name type="scientific">Marisediminitalea aggregata</name>
    <dbReference type="NCBI Taxonomy" id="634436"/>
    <lineage>
        <taxon>Bacteria</taxon>
        <taxon>Pseudomonadati</taxon>
        <taxon>Pseudomonadota</taxon>
        <taxon>Gammaproteobacteria</taxon>
        <taxon>Alteromonadales</taxon>
        <taxon>Alteromonadaceae</taxon>
        <taxon>Marisediminitalea</taxon>
    </lineage>
</organism>
<dbReference type="RefSeq" id="WP_073316970.1">
    <property type="nucleotide sequence ID" value="NZ_FQWD01000001.1"/>
</dbReference>
<keyword evidence="3" id="KW-1185">Reference proteome</keyword>
<name>A0A1M5EFM7_9ALTE</name>
<dbReference type="NCBIfam" id="TIGR02532">
    <property type="entry name" value="IV_pilin_GFxxxE"/>
    <property type="match status" value="1"/>
</dbReference>
<sequence>MQHGITSLRGNRFNSGFSLIELITVVVLIGVLSVIAATRFQSRDGYVEYAYQDRLITALRNMQTRAMQDTRSGFCFRINLAYGTASAYGPPSLDYSPGNGAATCGSNINSSAPAFLAVQAPELSDESVVLSSRDGNFTNFSYLAFDSLGRPLNGAANCNTGTPCRVTLTGESSVDVCIESQGYVHAC</sequence>